<dbReference type="FunFam" id="3.30.70.360:FF:000014">
    <property type="entry name" value="N-acyl-L-amino acid amidohydrolase"/>
    <property type="match status" value="1"/>
</dbReference>
<feature type="binding site" evidence="3">
    <location>
        <position position="158"/>
    </location>
    <ligand>
        <name>Mn(2+)</name>
        <dbReference type="ChEBI" id="CHEBI:29035"/>
        <label>2</label>
    </ligand>
</feature>
<dbReference type="AlphaFoldDB" id="A0A544T2S0"/>
<dbReference type="InterPro" id="IPR002933">
    <property type="entry name" value="Peptidase_M20"/>
</dbReference>
<comment type="caution">
    <text evidence="5">The sequence shown here is derived from an EMBL/GenBank/DDBJ whole genome shotgun (WGS) entry which is preliminary data.</text>
</comment>
<reference evidence="5 6" key="1">
    <citation type="submission" date="2019-05" db="EMBL/GenBank/DDBJ databases">
        <title>Psychrobacillus vulpis sp. nov., a new species isolated from feces of a red fox that inhabits in The Tablas de Daimiel Natural Park, Albacete, Spain.</title>
        <authorList>
            <person name="Rodriguez M."/>
            <person name="Reina J.C."/>
            <person name="Bejar V."/>
            <person name="Llamas I."/>
        </authorList>
    </citation>
    <scope>NUCLEOTIDE SEQUENCE [LARGE SCALE GENOMIC DNA]</scope>
    <source>
        <strain evidence="5 6">NEAU-3TGS17</strain>
    </source>
</reference>
<gene>
    <name evidence="5" type="ORF">FG382_14110</name>
</gene>
<dbReference type="InterPro" id="IPR011650">
    <property type="entry name" value="Peptidase_M20_dimer"/>
</dbReference>
<name>A0A544T2S0_9BACI</name>
<dbReference type="PIRSF" id="PIRSF005962">
    <property type="entry name" value="Pept_M20D_amidohydro"/>
    <property type="match status" value="1"/>
</dbReference>
<dbReference type="SUPFAM" id="SSF55031">
    <property type="entry name" value="Bacterial exopeptidase dimerisation domain"/>
    <property type="match status" value="1"/>
</dbReference>
<dbReference type="SUPFAM" id="SSF53187">
    <property type="entry name" value="Zn-dependent exopeptidases"/>
    <property type="match status" value="1"/>
</dbReference>
<keyword evidence="3" id="KW-0479">Metal-binding</keyword>
<dbReference type="InterPro" id="IPR017439">
    <property type="entry name" value="Amidohydrolase"/>
</dbReference>
<dbReference type="Pfam" id="PF07687">
    <property type="entry name" value="M20_dimer"/>
    <property type="match status" value="1"/>
</dbReference>
<accession>A0A544T2S0</accession>
<feature type="binding site" evidence="3">
    <location>
        <position position="133"/>
    </location>
    <ligand>
        <name>Mn(2+)</name>
        <dbReference type="ChEBI" id="CHEBI:29035"/>
        <label>2</label>
    </ligand>
</feature>
<evidence type="ECO:0000313" key="5">
    <source>
        <dbReference type="EMBL" id="TQR11747.1"/>
    </source>
</evidence>
<keyword evidence="2 5" id="KW-0378">Hydrolase</keyword>
<dbReference type="OrthoDB" id="9776731at2"/>
<evidence type="ECO:0000256" key="1">
    <source>
        <dbReference type="ARBA" id="ARBA00006153"/>
    </source>
</evidence>
<evidence type="ECO:0000256" key="3">
    <source>
        <dbReference type="PIRSR" id="PIRSR005962-1"/>
    </source>
</evidence>
<dbReference type="PANTHER" id="PTHR11014">
    <property type="entry name" value="PEPTIDASE M20 FAMILY MEMBER"/>
    <property type="match status" value="1"/>
</dbReference>
<feature type="domain" description="Peptidase M20 dimerisation" evidence="4">
    <location>
        <begin position="178"/>
        <end position="273"/>
    </location>
</feature>
<proteinExistence type="inferred from homology"/>
<dbReference type="NCBIfam" id="TIGR01891">
    <property type="entry name" value="amidohydrolases"/>
    <property type="match status" value="1"/>
</dbReference>
<feature type="binding site" evidence="3">
    <location>
        <position position="355"/>
    </location>
    <ligand>
        <name>Mn(2+)</name>
        <dbReference type="ChEBI" id="CHEBI:29035"/>
        <label>2</label>
    </ligand>
</feature>
<evidence type="ECO:0000259" key="4">
    <source>
        <dbReference type="Pfam" id="PF07687"/>
    </source>
</evidence>
<keyword evidence="3" id="KW-0464">Manganese</keyword>
<dbReference type="Proteomes" id="UP000317316">
    <property type="component" value="Unassembled WGS sequence"/>
</dbReference>
<dbReference type="Gene3D" id="3.40.630.10">
    <property type="entry name" value="Zn peptidases"/>
    <property type="match status" value="1"/>
</dbReference>
<comment type="similarity">
    <text evidence="1">Belongs to the peptidase M20 family.</text>
</comment>
<dbReference type="GO" id="GO:0016787">
    <property type="term" value="F:hydrolase activity"/>
    <property type="evidence" value="ECO:0007669"/>
    <property type="project" value="UniProtKB-KW"/>
</dbReference>
<dbReference type="GO" id="GO:0046872">
    <property type="term" value="F:metal ion binding"/>
    <property type="evidence" value="ECO:0007669"/>
    <property type="project" value="UniProtKB-KW"/>
</dbReference>
<feature type="binding site" evidence="3">
    <location>
        <position position="99"/>
    </location>
    <ligand>
        <name>Mn(2+)</name>
        <dbReference type="ChEBI" id="CHEBI:29035"/>
        <label>2</label>
    </ligand>
</feature>
<sequence>MKPDINLTKWVIEQRRYLHTHPEISHEEVATKTYITKQLHALGIETYSITGKDVVGIVHGEHPGKTVIIRSDMDALPILEETGLPFASVNKGVMHACGHDGHMSILLGIAKLLVSNTSAIHGTIHLLFQHAEEAVPGGAGEIVKTDFLDDKDAIFGYHLWQPLKSGLIGVRPGPTMAGADRFSITIYGKGGHGSMPEETIDPTLVISHIITQLHTIVSRNIKAIDQAVLSIGELSSGTTYNVIPDTAYASGTVRYFNMETSLLIRKRMEDIVDGVCRSFGATCKVEYFHGDPPVLNNKALTSFIQKTAVSLFGEEKVVEIDPILGAEDFACYSHKIPASFTFIGVGKEEAPYGHHHPKFDIDEDMLSVGVELFTTGVLDYLRDGIAENN</sequence>
<dbReference type="InterPro" id="IPR036264">
    <property type="entry name" value="Bact_exopeptidase_dim_dom"/>
</dbReference>
<dbReference type="EMBL" id="VDGH01000008">
    <property type="protein sequence ID" value="TQR11747.1"/>
    <property type="molecule type" value="Genomic_DNA"/>
</dbReference>
<evidence type="ECO:0000313" key="6">
    <source>
        <dbReference type="Proteomes" id="UP000317316"/>
    </source>
</evidence>
<dbReference type="PANTHER" id="PTHR11014:SF63">
    <property type="entry name" value="METALLOPEPTIDASE, PUTATIVE (AFU_ORTHOLOGUE AFUA_6G09600)-RELATED"/>
    <property type="match status" value="1"/>
</dbReference>
<dbReference type="RefSeq" id="WP_142539532.1">
    <property type="nucleotide sequence ID" value="NZ_BMIE01000001.1"/>
</dbReference>
<keyword evidence="6" id="KW-1185">Reference proteome</keyword>
<dbReference type="Gene3D" id="3.30.70.360">
    <property type="match status" value="1"/>
</dbReference>
<evidence type="ECO:0000256" key="2">
    <source>
        <dbReference type="ARBA" id="ARBA00022801"/>
    </source>
</evidence>
<protein>
    <submittedName>
        <fullName evidence="5">Amidohydrolase</fullName>
    </submittedName>
</protein>
<comment type="cofactor">
    <cofactor evidence="3">
        <name>Mn(2+)</name>
        <dbReference type="ChEBI" id="CHEBI:29035"/>
    </cofactor>
    <text evidence="3">The Mn(2+) ion enhances activity.</text>
</comment>
<dbReference type="Pfam" id="PF01546">
    <property type="entry name" value="Peptidase_M20"/>
    <property type="match status" value="1"/>
</dbReference>
<organism evidence="5 6">
    <name type="scientific">Psychrobacillus lasiicapitis</name>
    <dbReference type="NCBI Taxonomy" id="1636719"/>
    <lineage>
        <taxon>Bacteria</taxon>
        <taxon>Bacillati</taxon>
        <taxon>Bacillota</taxon>
        <taxon>Bacilli</taxon>
        <taxon>Bacillales</taxon>
        <taxon>Bacillaceae</taxon>
        <taxon>Psychrobacillus</taxon>
    </lineage>
</organism>
<feature type="binding site" evidence="3">
    <location>
        <position position="97"/>
    </location>
    <ligand>
        <name>Mn(2+)</name>
        <dbReference type="ChEBI" id="CHEBI:29035"/>
        <label>2</label>
    </ligand>
</feature>